<feature type="transmembrane region" description="Helical" evidence="6">
    <location>
        <begin position="81"/>
        <end position="100"/>
    </location>
</feature>
<evidence type="ECO:0000256" key="3">
    <source>
        <dbReference type="ARBA" id="ARBA00022692"/>
    </source>
</evidence>
<name>A0A024H326_9MICC</name>
<feature type="transmembrane region" description="Helical" evidence="6">
    <location>
        <begin position="347"/>
        <end position="366"/>
    </location>
</feature>
<dbReference type="InterPro" id="IPR036259">
    <property type="entry name" value="MFS_trans_sf"/>
</dbReference>
<feature type="transmembrane region" description="Helical" evidence="6">
    <location>
        <begin position="372"/>
        <end position="392"/>
    </location>
</feature>
<evidence type="ECO:0000256" key="5">
    <source>
        <dbReference type="ARBA" id="ARBA00023136"/>
    </source>
</evidence>
<protein>
    <submittedName>
        <fullName evidence="8">Major Facilitator Superfamily protein</fullName>
    </submittedName>
</protein>
<dbReference type="InterPro" id="IPR050189">
    <property type="entry name" value="MFS_Efflux_Transporters"/>
</dbReference>
<dbReference type="RefSeq" id="WP_050055106.1">
    <property type="nucleotide sequence ID" value="NZ_CAQI01000042.1"/>
</dbReference>
<keyword evidence="5 6" id="KW-0472">Membrane</keyword>
<evidence type="ECO:0000256" key="6">
    <source>
        <dbReference type="SAM" id="Phobius"/>
    </source>
</evidence>
<dbReference type="InterPro" id="IPR011701">
    <property type="entry name" value="MFS"/>
</dbReference>
<evidence type="ECO:0000313" key="9">
    <source>
        <dbReference type="Proteomes" id="UP000035722"/>
    </source>
</evidence>
<dbReference type="OrthoDB" id="7030876at2"/>
<dbReference type="PANTHER" id="PTHR43124:SF3">
    <property type="entry name" value="CHLORAMPHENICOL EFFLUX PUMP RV0191"/>
    <property type="match status" value="1"/>
</dbReference>
<dbReference type="Pfam" id="PF07690">
    <property type="entry name" value="MFS_1"/>
    <property type="match status" value="1"/>
</dbReference>
<dbReference type="GO" id="GO:0022857">
    <property type="term" value="F:transmembrane transporter activity"/>
    <property type="evidence" value="ECO:0007669"/>
    <property type="project" value="InterPro"/>
</dbReference>
<dbReference type="PANTHER" id="PTHR43124">
    <property type="entry name" value="PURINE EFFLUX PUMP PBUE"/>
    <property type="match status" value="1"/>
</dbReference>
<feature type="transmembrane region" description="Helical" evidence="6">
    <location>
        <begin position="168"/>
        <end position="190"/>
    </location>
</feature>
<keyword evidence="2" id="KW-1003">Cell membrane</keyword>
<keyword evidence="9" id="KW-1185">Reference proteome</keyword>
<evidence type="ECO:0000259" key="7">
    <source>
        <dbReference type="PROSITE" id="PS50850"/>
    </source>
</evidence>
<dbReference type="GO" id="GO:0005886">
    <property type="term" value="C:plasma membrane"/>
    <property type="evidence" value="ECO:0007669"/>
    <property type="project" value="UniProtKB-SubCell"/>
</dbReference>
<evidence type="ECO:0000256" key="1">
    <source>
        <dbReference type="ARBA" id="ARBA00004651"/>
    </source>
</evidence>
<feature type="transmembrane region" description="Helical" evidence="6">
    <location>
        <begin position="250"/>
        <end position="269"/>
    </location>
</feature>
<reference evidence="9" key="1">
    <citation type="journal article" date="2014" name="Genome Announc.">
        <title>Genome Sequence of Arthrobacter siccitolerans 4J27, a Xeroprotectant-Producing Desiccation-Tolerant Microorganism.</title>
        <authorList>
            <person name="Manzanera M."/>
            <person name="Santa-Cruz-Calvo L."/>
            <person name="Vilchez J.I."/>
            <person name="Garcia-Fontana C."/>
            <person name="Silva-Castro G.A."/>
            <person name="Calvo C."/>
            <person name="Gonzalez-Lopez J."/>
        </authorList>
    </citation>
    <scope>NUCLEOTIDE SEQUENCE [LARGE SCALE GENOMIC DNA]</scope>
    <source>
        <strain evidence="9">4J27</strain>
    </source>
</reference>
<evidence type="ECO:0000256" key="4">
    <source>
        <dbReference type="ARBA" id="ARBA00022989"/>
    </source>
</evidence>
<feature type="transmembrane region" description="Helical" evidence="6">
    <location>
        <begin position="210"/>
        <end position="230"/>
    </location>
</feature>
<comment type="caution">
    <text evidence="8">The sequence shown here is derived from an EMBL/GenBank/DDBJ whole genome shotgun (WGS) entry which is preliminary data.</text>
</comment>
<accession>A0A024H326</accession>
<comment type="subcellular location">
    <subcellularLocation>
        <location evidence="1">Cell membrane</location>
        <topology evidence="1">Multi-pass membrane protein</topology>
    </subcellularLocation>
</comment>
<keyword evidence="3 6" id="KW-0812">Transmembrane</keyword>
<gene>
    <name evidence="8" type="ORF">ARTSIC4J27_2134</name>
</gene>
<evidence type="ECO:0000313" key="8">
    <source>
        <dbReference type="EMBL" id="CCQ46174.1"/>
    </source>
</evidence>
<dbReference type="Proteomes" id="UP000035722">
    <property type="component" value="Unassembled WGS sequence"/>
</dbReference>
<evidence type="ECO:0000256" key="2">
    <source>
        <dbReference type="ARBA" id="ARBA00022475"/>
    </source>
</evidence>
<organism evidence="8 9">
    <name type="scientific">Pseudarthrobacter siccitolerans</name>
    <dbReference type="NCBI Taxonomy" id="861266"/>
    <lineage>
        <taxon>Bacteria</taxon>
        <taxon>Bacillati</taxon>
        <taxon>Actinomycetota</taxon>
        <taxon>Actinomycetes</taxon>
        <taxon>Micrococcales</taxon>
        <taxon>Micrococcaceae</taxon>
        <taxon>Pseudarthrobacter</taxon>
    </lineage>
</organism>
<dbReference type="SUPFAM" id="SSF103473">
    <property type="entry name" value="MFS general substrate transporter"/>
    <property type="match status" value="1"/>
</dbReference>
<feature type="transmembrane region" description="Helical" evidence="6">
    <location>
        <begin position="281"/>
        <end position="302"/>
    </location>
</feature>
<sequence>MTTAGARSATPHLMGLGAVLTLATGIGPLLTTGVSALGPVLSRDLNLTRLEFGSFAVVAATAAALLSTPLGWTADRFSQRAGILLLHGFGLCAMVTAALSQSMVGLWVSALLTGAALGLANPLTNGMVALRVEPGRRGMLVGVKQTGVQLVQVFTSLAYPLAATLVSWQAGFLVGAVVTLLSLWAALHYLHVHPQRSAPTRASRDRPRHANVAGLAWLVAYALLSGIQYQTLATYLPLYAFEGLHLRPEIAAVCGVVLGVSGLVSRLVWGRLTERFRTPGVPLALIAVASAVAVGLVAGSSLSGSPALMWAGIALYGLSGTAAMVILLTVVMRLVPGSRAGAVTGRISMGLFAGFAGGPVLFGLLADHWGYSAGWMSLLAASVMMIMAPLGLRRLVVTDDFKGELHVSGQTLTAMRQADTH</sequence>
<dbReference type="Gene3D" id="1.20.1250.20">
    <property type="entry name" value="MFS general substrate transporter like domains"/>
    <property type="match status" value="1"/>
</dbReference>
<dbReference type="PROSITE" id="PS50850">
    <property type="entry name" value="MFS"/>
    <property type="match status" value="1"/>
</dbReference>
<proteinExistence type="predicted"/>
<feature type="transmembrane region" description="Helical" evidence="6">
    <location>
        <begin position="308"/>
        <end position="335"/>
    </location>
</feature>
<keyword evidence="4 6" id="KW-1133">Transmembrane helix</keyword>
<feature type="transmembrane region" description="Helical" evidence="6">
    <location>
        <begin position="106"/>
        <end position="130"/>
    </location>
</feature>
<dbReference type="InterPro" id="IPR020846">
    <property type="entry name" value="MFS_dom"/>
</dbReference>
<feature type="transmembrane region" description="Helical" evidence="6">
    <location>
        <begin position="52"/>
        <end position="74"/>
    </location>
</feature>
<dbReference type="AlphaFoldDB" id="A0A024H326"/>
<dbReference type="STRING" id="861266.ARTSIC4J27_2134"/>
<feature type="domain" description="Major facilitator superfamily (MFS) profile" evidence="7">
    <location>
        <begin position="13"/>
        <end position="400"/>
    </location>
</feature>
<dbReference type="EMBL" id="CAQI01000042">
    <property type="protein sequence ID" value="CCQ46174.1"/>
    <property type="molecule type" value="Genomic_DNA"/>
</dbReference>
<feature type="transmembrane region" description="Helical" evidence="6">
    <location>
        <begin position="142"/>
        <end position="162"/>
    </location>
</feature>